<dbReference type="Proteomes" id="UP000695022">
    <property type="component" value="Unplaced"/>
</dbReference>
<protein>
    <submittedName>
        <fullName evidence="3">Uncharacterized protein LOC106820718</fullName>
    </submittedName>
</protein>
<organism evidence="2 3">
    <name type="scientific">Priapulus caudatus</name>
    <name type="common">Priapulid worm</name>
    <dbReference type="NCBI Taxonomy" id="37621"/>
    <lineage>
        <taxon>Eukaryota</taxon>
        <taxon>Metazoa</taxon>
        <taxon>Ecdysozoa</taxon>
        <taxon>Scalidophora</taxon>
        <taxon>Priapulida</taxon>
        <taxon>Priapulimorpha</taxon>
        <taxon>Priapulimorphida</taxon>
        <taxon>Priapulidae</taxon>
        <taxon>Priapulus</taxon>
    </lineage>
</organism>
<accession>A0ABM1F8E2</accession>
<dbReference type="GeneID" id="106820718"/>
<evidence type="ECO:0000256" key="1">
    <source>
        <dbReference type="SAM" id="MobiDB-lite"/>
    </source>
</evidence>
<dbReference type="RefSeq" id="XP_014680713.1">
    <property type="nucleotide sequence ID" value="XM_014825227.1"/>
</dbReference>
<name>A0ABM1F8E2_PRICU</name>
<keyword evidence="2" id="KW-1185">Reference proteome</keyword>
<gene>
    <name evidence="3" type="primary">LOC106820718</name>
</gene>
<evidence type="ECO:0000313" key="3">
    <source>
        <dbReference type="RefSeq" id="XP_014680713.1"/>
    </source>
</evidence>
<evidence type="ECO:0000313" key="2">
    <source>
        <dbReference type="Proteomes" id="UP000695022"/>
    </source>
</evidence>
<proteinExistence type="predicted"/>
<sequence length="237" mass="26275">MAKTRDRCSRRWYFDPDIQLSHAVWQAMHDQNEVQVMNGGNWTHDTLAGENRVLGPKIDSFSYKDNSGLRSVILDDDLCACRAVLVMGQAVCYNETSRSDLVNVEFPYGVAPLTSEHCDVDDNLALTLYFYEDQRERLSQGEDPEQPNTHEVAPMVEEESFAASTVPARSGQNPSTRKDGQSVIATGTKFAGGVRTSTLRRAATAGAPRNVPPTSLRAQKKRKQGLADHRVRGQIHG</sequence>
<reference evidence="3" key="1">
    <citation type="submission" date="2025-08" db="UniProtKB">
        <authorList>
            <consortium name="RefSeq"/>
        </authorList>
    </citation>
    <scope>IDENTIFICATION</scope>
</reference>
<feature type="region of interest" description="Disordered" evidence="1">
    <location>
        <begin position="160"/>
        <end position="237"/>
    </location>
</feature>